<protein>
    <submittedName>
        <fullName evidence="2">Hypothetical_protein</fullName>
    </submittedName>
</protein>
<reference evidence="2 3" key="2">
    <citation type="submission" date="2024-07" db="EMBL/GenBank/DDBJ databases">
        <authorList>
            <person name="Akdeniz Z."/>
        </authorList>
    </citation>
    <scope>NUCLEOTIDE SEQUENCE [LARGE SCALE GENOMIC DNA]</scope>
</reference>
<evidence type="ECO:0000313" key="3">
    <source>
        <dbReference type="Proteomes" id="UP001642409"/>
    </source>
</evidence>
<dbReference type="AlphaFoldDB" id="A0AA86PKZ8"/>
<dbReference type="EMBL" id="CAXDID020000087">
    <property type="protein sequence ID" value="CAL6020730.1"/>
    <property type="molecule type" value="Genomic_DNA"/>
</dbReference>
<gene>
    <name evidence="1" type="ORF">HINF_LOCUS24729</name>
    <name evidence="2" type="ORF">HINF_LOCUS27751</name>
</gene>
<proteinExistence type="predicted"/>
<dbReference type="Proteomes" id="UP001642409">
    <property type="component" value="Unassembled WGS sequence"/>
</dbReference>
<keyword evidence="3" id="KW-1185">Reference proteome</keyword>
<organism evidence="1">
    <name type="scientific">Hexamita inflata</name>
    <dbReference type="NCBI Taxonomy" id="28002"/>
    <lineage>
        <taxon>Eukaryota</taxon>
        <taxon>Metamonada</taxon>
        <taxon>Diplomonadida</taxon>
        <taxon>Hexamitidae</taxon>
        <taxon>Hexamitinae</taxon>
        <taxon>Hexamita</taxon>
    </lineage>
</organism>
<comment type="caution">
    <text evidence="1">The sequence shown here is derived from an EMBL/GenBank/DDBJ whole genome shotgun (WGS) entry which is preliminary data.</text>
</comment>
<sequence>MISNKWISQNNQQHSKIEMLDHSVRKHQCSIWHSFVPRTILKYPFSPHEVPHELRKIQYLVPFSSPYPVDPKHALFVSGNVLVNTTKVVHQVFVHVKLCLNCSLCQGVSD</sequence>
<evidence type="ECO:0000313" key="2">
    <source>
        <dbReference type="EMBL" id="CAL6020730.1"/>
    </source>
</evidence>
<accession>A0AA86PKZ8</accession>
<evidence type="ECO:0000313" key="1">
    <source>
        <dbReference type="EMBL" id="CAI9937084.1"/>
    </source>
</evidence>
<reference evidence="1" key="1">
    <citation type="submission" date="2023-06" db="EMBL/GenBank/DDBJ databases">
        <authorList>
            <person name="Kurt Z."/>
        </authorList>
    </citation>
    <scope>NUCLEOTIDE SEQUENCE</scope>
</reference>
<dbReference type="EMBL" id="CATOUU010000644">
    <property type="protein sequence ID" value="CAI9937084.1"/>
    <property type="molecule type" value="Genomic_DNA"/>
</dbReference>
<name>A0AA86PKZ8_9EUKA</name>